<protein>
    <submittedName>
        <fullName evidence="2">Uncharacterized protein</fullName>
    </submittedName>
</protein>
<comment type="caution">
    <text evidence="2">The sequence shown here is derived from an EMBL/GenBank/DDBJ whole genome shotgun (WGS) entry which is preliminary data.</text>
</comment>
<name>M0C331_9EURY</name>
<feature type="region of interest" description="Disordered" evidence="1">
    <location>
        <begin position="101"/>
        <end position="139"/>
    </location>
</feature>
<dbReference type="AlphaFoldDB" id="M0C331"/>
<evidence type="ECO:0000313" key="2">
    <source>
        <dbReference type="EMBL" id="ELZ17696.1"/>
    </source>
</evidence>
<gene>
    <name evidence="2" type="ORF">C476_14728</name>
</gene>
<organism evidence="2 3">
    <name type="scientific">Natrinema limicola JCM 13563</name>
    <dbReference type="NCBI Taxonomy" id="1230457"/>
    <lineage>
        <taxon>Archaea</taxon>
        <taxon>Methanobacteriati</taxon>
        <taxon>Methanobacteriota</taxon>
        <taxon>Stenosarchaea group</taxon>
        <taxon>Halobacteria</taxon>
        <taxon>Halobacteriales</taxon>
        <taxon>Natrialbaceae</taxon>
        <taxon>Natrinema</taxon>
    </lineage>
</organism>
<sequence>MSLTETAQIIIIDVSRTAKHRRWRAELSKNRNRVLEDVSKSIIEGDRDSFRGRVRLRHKPFQIHDLEPGIERPDLLAKNICRQIPTVISSWYATNRMIQQNGIKSGSERRTGMSPPIDGSERSPRYRTQFRPVMSRCAQ</sequence>
<reference evidence="2 3" key="1">
    <citation type="journal article" date="2014" name="PLoS Genet.">
        <title>Phylogenetically driven sequencing of extremely halophilic archaea reveals strategies for static and dynamic osmo-response.</title>
        <authorList>
            <person name="Becker E.A."/>
            <person name="Seitzer P.M."/>
            <person name="Tritt A."/>
            <person name="Larsen D."/>
            <person name="Krusor M."/>
            <person name="Yao A.I."/>
            <person name="Wu D."/>
            <person name="Madern D."/>
            <person name="Eisen J.A."/>
            <person name="Darling A.E."/>
            <person name="Facciotti M.T."/>
        </authorList>
    </citation>
    <scope>NUCLEOTIDE SEQUENCE [LARGE SCALE GENOMIC DNA]</scope>
    <source>
        <strain evidence="2 3">JCM 13563</strain>
    </source>
</reference>
<accession>M0C331</accession>
<evidence type="ECO:0000313" key="3">
    <source>
        <dbReference type="Proteomes" id="UP000011615"/>
    </source>
</evidence>
<proteinExistence type="predicted"/>
<dbReference type="STRING" id="1230457.C476_14728"/>
<dbReference type="EMBL" id="AOIT01000056">
    <property type="protein sequence ID" value="ELZ17696.1"/>
    <property type="molecule type" value="Genomic_DNA"/>
</dbReference>
<keyword evidence="3" id="KW-1185">Reference proteome</keyword>
<dbReference type="Proteomes" id="UP000011615">
    <property type="component" value="Unassembled WGS sequence"/>
</dbReference>
<evidence type="ECO:0000256" key="1">
    <source>
        <dbReference type="SAM" id="MobiDB-lite"/>
    </source>
</evidence>